<dbReference type="InterPro" id="IPR046342">
    <property type="entry name" value="CBS_dom_sf"/>
</dbReference>
<name>A0AA96GHT5_9BACT</name>
<feature type="domain" description="CBS" evidence="3">
    <location>
        <begin position="8"/>
        <end position="65"/>
    </location>
</feature>
<dbReference type="Gene3D" id="3.10.580.10">
    <property type="entry name" value="CBS-domain"/>
    <property type="match status" value="1"/>
</dbReference>
<dbReference type="RefSeq" id="WP_312746571.1">
    <property type="nucleotide sequence ID" value="NZ_CP116968.1"/>
</dbReference>
<dbReference type="PROSITE" id="PS51371">
    <property type="entry name" value="CBS"/>
    <property type="match status" value="2"/>
</dbReference>
<dbReference type="AlphaFoldDB" id="A0AA96GHT5"/>
<dbReference type="EMBL" id="CP116968">
    <property type="protein sequence ID" value="WNM62694.1"/>
    <property type="molecule type" value="Genomic_DNA"/>
</dbReference>
<evidence type="ECO:0000259" key="3">
    <source>
        <dbReference type="PROSITE" id="PS51371"/>
    </source>
</evidence>
<dbReference type="InterPro" id="IPR000644">
    <property type="entry name" value="CBS_dom"/>
</dbReference>
<dbReference type="PANTHER" id="PTHR43080:SF2">
    <property type="entry name" value="CBS DOMAIN-CONTAINING PROTEIN"/>
    <property type="match status" value="1"/>
</dbReference>
<dbReference type="Proteomes" id="UP001302494">
    <property type="component" value="Chromosome"/>
</dbReference>
<feature type="domain" description="CBS" evidence="3">
    <location>
        <begin position="73"/>
        <end position="127"/>
    </location>
</feature>
<accession>A0AA96GHT5</accession>
<keyword evidence="5" id="KW-1185">Reference proteome</keyword>
<evidence type="ECO:0000256" key="1">
    <source>
        <dbReference type="ARBA" id="ARBA00023122"/>
    </source>
</evidence>
<keyword evidence="1 2" id="KW-0129">CBS domain</keyword>
<proteinExistence type="predicted"/>
<dbReference type="KEGG" id="nneo:PQG83_02805"/>
<sequence>MIRVEELMKQDLASVNCGDLVSLAATLMRIRRIGSVFVKQNGHIVGIVTESDIVRKVVSTHRSPERTTVETIMTAPVISIDQDAPIFEAADVMDRSGIRHLAVTHQYDIVGIVSVRDLLHPVAIDEF</sequence>
<reference evidence="4 5" key="1">
    <citation type="submission" date="2023-01" db="EMBL/GenBank/DDBJ databases">
        <title>Cultivation and genomic characterization of new, ubiquitous marine nitrite-oxidizing bacteria from the Nitrospirales.</title>
        <authorList>
            <person name="Mueller A.J."/>
            <person name="Daebeler A."/>
            <person name="Herbold C.W."/>
            <person name="Kirkegaard R.H."/>
            <person name="Daims H."/>
        </authorList>
    </citation>
    <scope>NUCLEOTIDE SEQUENCE [LARGE SCALE GENOMIC DNA]</scope>
    <source>
        <strain evidence="4 5">DK</strain>
    </source>
</reference>
<dbReference type="PANTHER" id="PTHR43080">
    <property type="entry name" value="CBS DOMAIN-CONTAINING PROTEIN CBSX3, MITOCHONDRIAL"/>
    <property type="match status" value="1"/>
</dbReference>
<gene>
    <name evidence="4" type="ORF">PQG83_02805</name>
</gene>
<evidence type="ECO:0000256" key="2">
    <source>
        <dbReference type="PROSITE-ProRule" id="PRU00703"/>
    </source>
</evidence>
<evidence type="ECO:0000313" key="4">
    <source>
        <dbReference type="EMBL" id="WNM62694.1"/>
    </source>
</evidence>
<dbReference type="SMART" id="SM00116">
    <property type="entry name" value="CBS"/>
    <property type="match status" value="2"/>
</dbReference>
<protein>
    <submittedName>
        <fullName evidence="4">CBS domain-containing protein</fullName>
    </submittedName>
</protein>
<evidence type="ECO:0000313" key="5">
    <source>
        <dbReference type="Proteomes" id="UP001302494"/>
    </source>
</evidence>
<dbReference type="InterPro" id="IPR051257">
    <property type="entry name" value="Diverse_CBS-Domain"/>
</dbReference>
<organism evidence="4 5">
    <name type="scientific">Candidatus Nitrospira neomarina</name>
    <dbReference type="NCBI Taxonomy" id="3020899"/>
    <lineage>
        <taxon>Bacteria</taxon>
        <taxon>Pseudomonadati</taxon>
        <taxon>Nitrospirota</taxon>
        <taxon>Nitrospiria</taxon>
        <taxon>Nitrospirales</taxon>
        <taxon>Nitrospiraceae</taxon>
        <taxon>Nitrospira</taxon>
    </lineage>
</organism>
<dbReference type="SUPFAM" id="SSF54631">
    <property type="entry name" value="CBS-domain pair"/>
    <property type="match status" value="1"/>
</dbReference>
<dbReference type="Pfam" id="PF00571">
    <property type="entry name" value="CBS"/>
    <property type="match status" value="2"/>
</dbReference>